<evidence type="ECO:0000313" key="1">
    <source>
        <dbReference type="EMBL" id="MBD2182744.1"/>
    </source>
</evidence>
<accession>A0A926VHI8</accession>
<dbReference type="EMBL" id="JACJPW010000041">
    <property type="protein sequence ID" value="MBD2182744.1"/>
    <property type="molecule type" value="Genomic_DNA"/>
</dbReference>
<proteinExistence type="predicted"/>
<organism evidence="1 2">
    <name type="scientific">Aerosakkonema funiforme FACHB-1375</name>
    <dbReference type="NCBI Taxonomy" id="2949571"/>
    <lineage>
        <taxon>Bacteria</taxon>
        <taxon>Bacillati</taxon>
        <taxon>Cyanobacteriota</taxon>
        <taxon>Cyanophyceae</taxon>
        <taxon>Oscillatoriophycideae</taxon>
        <taxon>Aerosakkonematales</taxon>
        <taxon>Aerosakkonemataceae</taxon>
        <taxon>Aerosakkonema</taxon>
    </lineage>
</organism>
<comment type="caution">
    <text evidence="1">The sequence shown here is derived from an EMBL/GenBank/DDBJ whole genome shotgun (WGS) entry which is preliminary data.</text>
</comment>
<dbReference type="Proteomes" id="UP000641646">
    <property type="component" value="Unassembled WGS sequence"/>
</dbReference>
<dbReference type="AlphaFoldDB" id="A0A926VHI8"/>
<gene>
    <name evidence="1" type="ORF">H6G03_17010</name>
</gene>
<sequence>MDTIERSPENYIQAMNEALGQGGLHIATKISIEAIEHYPDHQEIQKYARILAPPKTTFHKLPPDLYARIHQDWVMQHRFDYRGRWVALREGKLIADAASADELIDRVGEENMKSVFFTVVY</sequence>
<reference evidence="1" key="1">
    <citation type="journal article" date="2015" name="ISME J.">
        <title>Draft Genome Sequence of Streptomyces incarnatus NRRL8089, which Produces the Nucleoside Antibiotic Sinefungin.</title>
        <authorList>
            <person name="Oshima K."/>
            <person name="Hattori M."/>
            <person name="Shimizu H."/>
            <person name="Fukuda K."/>
            <person name="Nemoto M."/>
            <person name="Inagaki K."/>
            <person name="Tamura T."/>
        </authorList>
    </citation>
    <scope>NUCLEOTIDE SEQUENCE</scope>
    <source>
        <strain evidence="1">FACHB-1375</strain>
    </source>
</reference>
<evidence type="ECO:0008006" key="3">
    <source>
        <dbReference type="Google" id="ProtNLM"/>
    </source>
</evidence>
<name>A0A926VHI8_9CYAN</name>
<protein>
    <recommendedName>
        <fullName evidence="3">DUF5678 domain-containing protein</fullName>
    </recommendedName>
</protein>
<reference evidence="1" key="2">
    <citation type="submission" date="2020-08" db="EMBL/GenBank/DDBJ databases">
        <authorList>
            <person name="Chen M."/>
            <person name="Teng W."/>
            <person name="Zhao L."/>
            <person name="Hu C."/>
            <person name="Zhou Y."/>
            <person name="Han B."/>
            <person name="Song L."/>
            <person name="Shu W."/>
        </authorList>
    </citation>
    <scope>NUCLEOTIDE SEQUENCE</scope>
    <source>
        <strain evidence="1">FACHB-1375</strain>
    </source>
</reference>
<dbReference type="RefSeq" id="WP_190465760.1">
    <property type="nucleotide sequence ID" value="NZ_JACJPW010000041.1"/>
</dbReference>
<evidence type="ECO:0000313" key="2">
    <source>
        <dbReference type="Proteomes" id="UP000641646"/>
    </source>
</evidence>
<keyword evidence="2" id="KW-1185">Reference proteome</keyword>